<evidence type="ECO:0000313" key="2">
    <source>
        <dbReference type="EMBL" id="WRY35705.1"/>
    </source>
</evidence>
<dbReference type="Proteomes" id="UP001623290">
    <property type="component" value="Plasmid unnamed2"/>
</dbReference>
<dbReference type="InterPro" id="IPR007410">
    <property type="entry name" value="LpqE-like"/>
</dbReference>
<feature type="chain" id="PRO_5045269903" evidence="1">
    <location>
        <begin position="20"/>
        <end position="181"/>
    </location>
</feature>
<keyword evidence="2" id="KW-0614">Plasmid</keyword>
<dbReference type="InterPro" id="IPR036182">
    <property type="entry name" value="PCuAC_sf"/>
</dbReference>
<name>A0ABZ1E3T7_9RHOB</name>
<geneLocation type="plasmid" evidence="2 3">
    <name>unnamed2</name>
</geneLocation>
<evidence type="ECO:0000256" key="1">
    <source>
        <dbReference type="SAM" id="SignalP"/>
    </source>
</evidence>
<proteinExistence type="predicted"/>
<keyword evidence="3" id="KW-1185">Reference proteome</keyword>
<dbReference type="InterPro" id="IPR058248">
    <property type="entry name" value="Lxx211020-like"/>
</dbReference>
<organism evidence="2 3">
    <name type="scientific">Thioclava litoralis</name>
    <dbReference type="NCBI Taxonomy" id="3076557"/>
    <lineage>
        <taxon>Bacteria</taxon>
        <taxon>Pseudomonadati</taxon>
        <taxon>Pseudomonadota</taxon>
        <taxon>Alphaproteobacteria</taxon>
        <taxon>Rhodobacterales</taxon>
        <taxon>Paracoccaceae</taxon>
        <taxon>Thioclava</taxon>
    </lineage>
</organism>
<dbReference type="Pfam" id="PF04314">
    <property type="entry name" value="PCuAC"/>
    <property type="match status" value="1"/>
</dbReference>
<dbReference type="PANTHER" id="PTHR36302">
    <property type="entry name" value="BLR7088 PROTEIN"/>
    <property type="match status" value="1"/>
</dbReference>
<dbReference type="Gene3D" id="2.60.40.1890">
    <property type="entry name" value="PCu(A)C copper chaperone"/>
    <property type="match status" value="1"/>
</dbReference>
<protein>
    <submittedName>
        <fullName evidence="2">Copper chaperone PCu(A)C</fullName>
    </submittedName>
</protein>
<dbReference type="EMBL" id="CP135445">
    <property type="protein sequence ID" value="WRY35705.1"/>
    <property type="molecule type" value="Genomic_DNA"/>
</dbReference>
<feature type="signal peptide" evidence="1">
    <location>
        <begin position="1"/>
        <end position="19"/>
    </location>
</feature>
<dbReference type="PANTHER" id="PTHR36302:SF1">
    <property type="entry name" value="COPPER CHAPERONE PCU(A)C"/>
    <property type="match status" value="1"/>
</dbReference>
<reference evidence="2 3" key="1">
    <citation type="submission" date="2023-09" db="EMBL/GenBank/DDBJ databases">
        <title>Thioclava shenzhenensis sp. nov., a multidrug resistant bacteria-antagonizing species isolated from coastal seawater.</title>
        <authorList>
            <person name="Long M."/>
        </authorList>
    </citation>
    <scope>NUCLEOTIDE SEQUENCE [LARGE SCALE GENOMIC DNA]</scope>
    <source>
        <strain evidence="2 3">FTW29</strain>
        <plasmid evidence="2 3">unnamed2</plasmid>
    </source>
</reference>
<keyword evidence="1" id="KW-0732">Signal</keyword>
<gene>
    <name evidence="2" type="ORF">RPE78_15840</name>
</gene>
<dbReference type="SUPFAM" id="SSF110087">
    <property type="entry name" value="DR1885-like metal-binding protein"/>
    <property type="match status" value="1"/>
</dbReference>
<evidence type="ECO:0000313" key="3">
    <source>
        <dbReference type="Proteomes" id="UP001623290"/>
    </source>
</evidence>
<sequence>MKLVLATLALMASVGLASAHETAMAKDAQGAASGASAQIGAITLSGGFARATLPNQPVGGGYVALTNTGTSDDRLIAAQSPVAGEVQLHEMAMKDGVMVMRQLENGIALPAGKTVTLQPGGYHLMFMQLKEALVQDSTVQVTLTFEQAGTVTVDLPVMAPNATGGAAPMHGMTHAMPKEVQ</sequence>
<dbReference type="RefSeq" id="WP_330629446.1">
    <property type="nucleotide sequence ID" value="NZ_CP135445.1"/>
</dbReference>
<accession>A0ABZ1E3T7</accession>